<dbReference type="EMBL" id="CABIJS010000256">
    <property type="protein sequence ID" value="VUZ47884.1"/>
    <property type="molecule type" value="Genomic_DNA"/>
</dbReference>
<proteinExistence type="predicted"/>
<gene>
    <name evidence="1" type="ORF">WMSIL1_LOCUS7329</name>
</gene>
<name>A0A564YMX2_HYMDI</name>
<sequence>RKSSSRTATNYCQLLLANPNSLLPKPSPLCLSIMYTHPILVLSPSLKILYNLPLPQSSPHFKTLLNVPPHLLVCLDPSSLALVAAEELISLPNWPIAYNN</sequence>
<evidence type="ECO:0000313" key="2">
    <source>
        <dbReference type="Proteomes" id="UP000321570"/>
    </source>
</evidence>
<protein>
    <submittedName>
        <fullName evidence="1">Uncharacterized protein</fullName>
    </submittedName>
</protein>
<evidence type="ECO:0000313" key="1">
    <source>
        <dbReference type="EMBL" id="VUZ47884.1"/>
    </source>
</evidence>
<reference evidence="1 2" key="1">
    <citation type="submission" date="2019-07" db="EMBL/GenBank/DDBJ databases">
        <authorList>
            <person name="Jastrzebski P J."/>
            <person name="Paukszto L."/>
            <person name="Jastrzebski P J."/>
        </authorList>
    </citation>
    <scope>NUCLEOTIDE SEQUENCE [LARGE SCALE GENOMIC DNA]</scope>
    <source>
        <strain evidence="1 2">WMS-il1</strain>
    </source>
</reference>
<accession>A0A564YMX2</accession>
<organism evidence="1 2">
    <name type="scientific">Hymenolepis diminuta</name>
    <name type="common">Rat tapeworm</name>
    <dbReference type="NCBI Taxonomy" id="6216"/>
    <lineage>
        <taxon>Eukaryota</taxon>
        <taxon>Metazoa</taxon>
        <taxon>Spiralia</taxon>
        <taxon>Lophotrochozoa</taxon>
        <taxon>Platyhelminthes</taxon>
        <taxon>Cestoda</taxon>
        <taxon>Eucestoda</taxon>
        <taxon>Cyclophyllidea</taxon>
        <taxon>Hymenolepididae</taxon>
        <taxon>Hymenolepis</taxon>
    </lineage>
</organism>
<dbReference type="Proteomes" id="UP000321570">
    <property type="component" value="Unassembled WGS sequence"/>
</dbReference>
<dbReference type="AlphaFoldDB" id="A0A564YMX2"/>
<keyword evidence="2" id="KW-1185">Reference proteome</keyword>
<feature type="non-terminal residue" evidence="1">
    <location>
        <position position="1"/>
    </location>
</feature>